<organism evidence="2 3">
    <name type="scientific">Marinactinospora thermotolerans DSM 45154</name>
    <dbReference type="NCBI Taxonomy" id="1122192"/>
    <lineage>
        <taxon>Bacteria</taxon>
        <taxon>Bacillati</taxon>
        <taxon>Actinomycetota</taxon>
        <taxon>Actinomycetes</taxon>
        <taxon>Streptosporangiales</taxon>
        <taxon>Nocardiopsidaceae</taxon>
        <taxon>Marinactinospora</taxon>
    </lineage>
</organism>
<accession>A0A1T4RWV3</accession>
<evidence type="ECO:0000313" key="2">
    <source>
        <dbReference type="EMBL" id="SKA20460.1"/>
    </source>
</evidence>
<dbReference type="AlphaFoldDB" id="A0A1T4RWV3"/>
<name>A0A1T4RWV3_9ACTN</name>
<feature type="region of interest" description="Disordered" evidence="1">
    <location>
        <begin position="24"/>
        <end position="78"/>
    </location>
</feature>
<evidence type="ECO:0000256" key="1">
    <source>
        <dbReference type="SAM" id="MobiDB-lite"/>
    </source>
</evidence>
<gene>
    <name evidence="2" type="ORF">SAMN02745673_03060</name>
</gene>
<protein>
    <recommendedName>
        <fullName evidence="4">LppX_LprAFG lipoprotein</fullName>
    </recommendedName>
</protein>
<dbReference type="Proteomes" id="UP000190637">
    <property type="component" value="Unassembled WGS sequence"/>
</dbReference>
<evidence type="ECO:0000313" key="3">
    <source>
        <dbReference type="Proteomes" id="UP000190637"/>
    </source>
</evidence>
<proteinExistence type="predicted"/>
<feature type="compositionally biased region" description="Low complexity" evidence="1">
    <location>
        <begin position="40"/>
        <end position="50"/>
    </location>
</feature>
<evidence type="ECO:0008006" key="4">
    <source>
        <dbReference type="Google" id="ProtNLM"/>
    </source>
</evidence>
<dbReference type="PROSITE" id="PS51257">
    <property type="entry name" value="PROKAR_LIPOPROTEIN"/>
    <property type="match status" value="1"/>
</dbReference>
<dbReference type="EMBL" id="FUWS01000007">
    <property type="protein sequence ID" value="SKA20460.1"/>
    <property type="molecule type" value="Genomic_DNA"/>
</dbReference>
<dbReference type="STRING" id="1122192.SAMN02745673_03060"/>
<dbReference type="Gene3D" id="2.50.20.20">
    <property type="match status" value="1"/>
</dbReference>
<feature type="compositionally biased region" description="Basic and acidic residues" evidence="1">
    <location>
        <begin position="26"/>
        <end position="39"/>
    </location>
</feature>
<reference evidence="2 3" key="1">
    <citation type="submission" date="2017-02" db="EMBL/GenBank/DDBJ databases">
        <authorList>
            <person name="Peterson S.W."/>
        </authorList>
    </citation>
    <scope>NUCLEOTIDE SEQUENCE [LARGE SCALE GENOMIC DNA]</scope>
    <source>
        <strain evidence="2 3">DSM 45154</strain>
    </source>
</reference>
<sequence length="309" mass="33037">MTPMRRQQSWMVVSAVSVLLGVTGCVKDEGPNPSEEERASTAASPSAGATPGAGGAPQAVEGDPDTPMPVPGSSPEAPADLVDAIEQAALTRVTTRFEATATLNGIPRARASGGYAFHEKDRVDFTADLEMSSREGDDYSARSVAVGEDFYLRPPSTEGMPEGTSWVLRSREDFEDPPEPRALYAETIRAISGIRDWSMIAAASDLVPAGARTVDGVRGSGHHATFDVLDGMANVSGKGGAWRVLQDLHAQGVEEISFTVWVDDEYLPLAVLVHMDTEEGPGHVDLTFTDWGTTIEFPLPPRAEVWQRS</sequence>
<keyword evidence="3" id="KW-1185">Reference proteome</keyword>